<dbReference type="EMBL" id="JAPTMU010000012">
    <property type="protein sequence ID" value="KAJ4934483.1"/>
    <property type="molecule type" value="Genomic_DNA"/>
</dbReference>
<dbReference type="AlphaFoldDB" id="A0AAD6B0R0"/>
<evidence type="ECO:0000313" key="2">
    <source>
        <dbReference type="EMBL" id="KAJ4934483.1"/>
    </source>
</evidence>
<feature type="region of interest" description="Disordered" evidence="1">
    <location>
        <begin position="94"/>
        <end position="116"/>
    </location>
</feature>
<feature type="non-terminal residue" evidence="2">
    <location>
        <position position="165"/>
    </location>
</feature>
<evidence type="ECO:0000256" key="1">
    <source>
        <dbReference type="SAM" id="MobiDB-lite"/>
    </source>
</evidence>
<evidence type="ECO:0000313" key="3">
    <source>
        <dbReference type="Proteomes" id="UP001219934"/>
    </source>
</evidence>
<comment type="caution">
    <text evidence="2">The sequence shown here is derived from an EMBL/GenBank/DDBJ whole genome shotgun (WGS) entry which is preliminary data.</text>
</comment>
<name>A0AAD6B0R0_9TELE</name>
<feature type="non-terminal residue" evidence="2">
    <location>
        <position position="1"/>
    </location>
</feature>
<sequence>KHIPYTLCLSVSSSSSSQFKCCNPEETHIQRSRRTSCFFLSPSQEHNAASLSSCAHCVSAGFVLIKEPMFATKLQLNSFTLILSDPFRSVSAAITSPPDSPAPSSAPRREIPPLNEKLDNFRPPARCQTCSAGSCVSVSITFLSVLHDYCIEVTPSILFVATRSG</sequence>
<feature type="compositionally biased region" description="Basic and acidic residues" evidence="1">
    <location>
        <begin position="107"/>
        <end position="116"/>
    </location>
</feature>
<proteinExistence type="predicted"/>
<gene>
    <name evidence="2" type="ORF">JOQ06_007276</name>
</gene>
<feature type="compositionally biased region" description="Low complexity" evidence="1">
    <location>
        <begin position="94"/>
        <end position="106"/>
    </location>
</feature>
<dbReference type="Proteomes" id="UP001219934">
    <property type="component" value="Unassembled WGS sequence"/>
</dbReference>
<reference evidence="2" key="1">
    <citation type="submission" date="2022-11" db="EMBL/GenBank/DDBJ databases">
        <title>Chromosome-level genome of Pogonophryne albipinna.</title>
        <authorList>
            <person name="Jo E."/>
        </authorList>
    </citation>
    <scope>NUCLEOTIDE SEQUENCE</scope>
    <source>
        <strain evidence="2">SGF0006</strain>
        <tissue evidence="2">Muscle</tissue>
    </source>
</reference>
<organism evidence="2 3">
    <name type="scientific">Pogonophryne albipinna</name>
    <dbReference type="NCBI Taxonomy" id="1090488"/>
    <lineage>
        <taxon>Eukaryota</taxon>
        <taxon>Metazoa</taxon>
        <taxon>Chordata</taxon>
        <taxon>Craniata</taxon>
        <taxon>Vertebrata</taxon>
        <taxon>Euteleostomi</taxon>
        <taxon>Actinopterygii</taxon>
        <taxon>Neopterygii</taxon>
        <taxon>Teleostei</taxon>
        <taxon>Neoteleostei</taxon>
        <taxon>Acanthomorphata</taxon>
        <taxon>Eupercaria</taxon>
        <taxon>Perciformes</taxon>
        <taxon>Notothenioidei</taxon>
        <taxon>Pogonophryne</taxon>
    </lineage>
</organism>
<accession>A0AAD6B0R0</accession>
<protein>
    <submittedName>
        <fullName evidence="2">Uncharacterized protein</fullName>
    </submittedName>
</protein>
<keyword evidence="3" id="KW-1185">Reference proteome</keyword>